<evidence type="ECO:0000313" key="1">
    <source>
        <dbReference type="EMBL" id="CAK8697158.1"/>
    </source>
</evidence>
<dbReference type="InterPro" id="IPR008996">
    <property type="entry name" value="IL1/FGF"/>
</dbReference>
<dbReference type="Proteomes" id="UP001642483">
    <property type="component" value="Unassembled WGS sequence"/>
</dbReference>
<name>A0ABP0H194_CLALP</name>
<comment type="caution">
    <text evidence="1">The sequence shown here is derived from an EMBL/GenBank/DDBJ whole genome shotgun (WGS) entry which is preliminary data.</text>
</comment>
<protein>
    <submittedName>
        <fullName evidence="1">Uncharacterized protein</fullName>
    </submittedName>
</protein>
<reference evidence="1 2" key="1">
    <citation type="submission" date="2024-02" db="EMBL/GenBank/DDBJ databases">
        <authorList>
            <person name="Daric V."/>
            <person name="Darras S."/>
        </authorList>
    </citation>
    <scope>NUCLEOTIDE SEQUENCE [LARGE SCALE GENOMIC DNA]</scope>
</reference>
<organism evidence="1 2">
    <name type="scientific">Clavelina lepadiformis</name>
    <name type="common">Light-bulb sea squirt</name>
    <name type="synonym">Ascidia lepadiformis</name>
    <dbReference type="NCBI Taxonomy" id="159417"/>
    <lineage>
        <taxon>Eukaryota</taxon>
        <taxon>Metazoa</taxon>
        <taxon>Chordata</taxon>
        <taxon>Tunicata</taxon>
        <taxon>Ascidiacea</taxon>
        <taxon>Aplousobranchia</taxon>
        <taxon>Clavelinidae</taxon>
        <taxon>Clavelina</taxon>
    </lineage>
</organism>
<keyword evidence="2" id="KW-1185">Reference proteome</keyword>
<dbReference type="EMBL" id="CAWYQH010000163">
    <property type="protein sequence ID" value="CAK8697158.1"/>
    <property type="molecule type" value="Genomic_DNA"/>
</dbReference>
<sequence length="148" mass="17197">MGVQITFVLPARKVSITERGSKVDDRVWTATSSGRVRVQTRTDSSISKQTFWLKSNLKEGTFTLQTFSKDFYICINKHQKTFELIQHKKFSKKNCSFKKSRYRKNQTIVHYTNGKDKNVLISSGGDIKVVKMEFNNPEMTFWGFNRAI</sequence>
<gene>
    <name evidence="1" type="ORF">CVLEPA_LOCUS30427</name>
</gene>
<dbReference type="SUPFAM" id="SSF50353">
    <property type="entry name" value="Cytokine"/>
    <property type="match status" value="1"/>
</dbReference>
<accession>A0ABP0H194</accession>
<evidence type="ECO:0000313" key="2">
    <source>
        <dbReference type="Proteomes" id="UP001642483"/>
    </source>
</evidence>
<proteinExistence type="predicted"/>